<accession>A0A068NXF7</accession>
<protein>
    <submittedName>
        <fullName evidence="2">Uncharacterized protein</fullName>
    </submittedName>
</protein>
<reference evidence="2 3" key="1">
    <citation type="journal article" date="2014" name="PLoS ONE">
        <title>The first complete genome sequence of the class fimbriimonadia in the phylum armatimonadetes.</title>
        <authorList>
            <person name="Hu Z.Y."/>
            <person name="Wang Y.Z."/>
            <person name="Im W.T."/>
            <person name="Wang S.Y."/>
            <person name="Zhao G.P."/>
            <person name="Zheng H.J."/>
            <person name="Quan Z.X."/>
        </authorList>
    </citation>
    <scope>NUCLEOTIDE SEQUENCE [LARGE SCALE GENOMIC DNA]</scope>
    <source>
        <strain evidence="2">Gsoil 348</strain>
    </source>
</reference>
<dbReference type="KEGG" id="fgi:OP10G_2951"/>
<dbReference type="AlphaFoldDB" id="A0A068NXF7"/>
<keyword evidence="3" id="KW-1185">Reference proteome</keyword>
<dbReference type="Proteomes" id="UP000027982">
    <property type="component" value="Chromosome"/>
</dbReference>
<dbReference type="EMBL" id="CP007139">
    <property type="protein sequence ID" value="AIE86319.1"/>
    <property type="molecule type" value="Genomic_DNA"/>
</dbReference>
<sequence>MSTNAGRTNSTESNTARPNKNRGRDEHIGNHGFSEVVTGEGAAHPEQQEGVLTRDGELAIDGGKLPGRHDDFQGELDKGNHPVPGAYGTDNGT</sequence>
<dbReference type="HOGENOM" id="CLU_2395381_0_0_0"/>
<evidence type="ECO:0000313" key="2">
    <source>
        <dbReference type="EMBL" id="AIE86319.1"/>
    </source>
</evidence>
<evidence type="ECO:0000256" key="1">
    <source>
        <dbReference type="SAM" id="MobiDB-lite"/>
    </source>
</evidence>
<evidence type="ECO:0000313" key="3">
    <source>
        <dbReference type="Proteomes" id="UP000027982"/>
    </source>
</evidence>
<dbReference type="RefSeq" id="WP_025229709.1">
    <property type="nucleotide sequence ID" value="NZ_CP007139.1"/>
</dbReference>
<feature type="compositionally biased region" description="Polar residues" evidence="1">
    <location>
        <begin position="1"/>
        <end position="18"/>
    </location>
</feature>
<feature type="compositionally biased region" description="Basic and acidic residues" evidence="1">
    <location>
        <begin position="67"/>
        <end position="80"/>
    </location>
</feature>
<gene>
    <name evidence="2" type="ORF">OP10G_2951</name>
</gene>
<feature type="region of interest" description="Disordered" evidence="1">
    <location>
        <begin position="1"/>
        <end position="93"/>
    </location>
</feature>
<name>A0A068NXF7_FIMGI</name>
<proteinExistence type="predicted"/>
<organism evidence="2 3">
    <name type="scientific">Fimbriimonas ginsengisoli Gsoil 348</name>
    <dbReference type="NCBI Taxonomy" id="661478"/>
    <lineage>
        <taxon>Bacteria</taxon>
        <taxon>Bacillati</taxon>
        <taxon>Armatimonadota</taxon>
        <taxon>Fimbriimonadia</taxon>
        <taxon>Fimbriimonadales</taxon>
        <taxon>Fimbriimonadaceae</taxon>
        <taxon>Fimbriimonas</taxon>
    </lineage>
</organism>